<evidence type="ECO:0000313" key="2">
    <source>
        <dbReference type="Proteomes" id="UP000799772"/>
    </source>
</evidence>
<sequence>MPPDLPPELWIRVVELDLDNRWNMWQTWLSDYRHVSRLFKDAVELPYIQKLVENMGVNFDPGVIDDESLGQDYPPIEDVPDDIVSEAKSTSDSDSEMSADGEIDISSLPLNGPPQGLLLRFDRLQCEYAQQCKGRCGRQGSCHRDGRIAVVSRKIPSSSKHLTVIRKLLKSTMAELPNGLGSHRRLFVQFERVFMSTDLLPADLHFFEERSEDGDVKICLSFDWRRYLTTFLREEREVALENHKFQTAVMAYRAIIHFKAENGEINGTEREDLIMDPQMSEILLEHRERGKRIARRRREENIAQRKHWGSFTTNESRRALRPHIQLTEDLSIRKWIHMHQYWDVERRIWSEMDGWGRDIMFAHDGEEWAAEESPVKGDSFHENSKWLYFHVLRAVDDEYEASQVTNFLREDEVLQPHKEKWDSWITAIRDEYSDFHTVVDWDDPAGYEMTREALDEDIEDDDRYDQELAWARGDIFGPYPEFL</sequence>
<gene>
    <name evidence="1" type="ORF">NA57DRAFT_59626</name>
</gene>
<accession>A0A9P4IAD9</accession>
<organism evidence="1 2">
    <name type="scientific">Rhizodiscina lignyota</name>
    <dbReference type="NCBI Taxonomy" id="1504668"/>
    <lineage>
        <taxon>Eukaryota</taxon>
        <taxon>Fungi</taxon>
        <taxon>Dikarya</taxon>
        <taxon>Ascomycota</taxon>
        <taxon>Pezizomycotina</taxon>
        <taxon>Dothideomycetes</taxon>
        <taxon>Pleosporomycetidae</taxon>
        <taxon>Aulographales</taxon>
        <taxon>Rhizodiscinaceae</taxon>
        <taxon>Rhizodiscina</taxon>
    </lineage>
</organism>
<comment type="caution">
    <text evidence="1">The sequence shown here is derived from an EMBL/GenBank/DDBJ whole genome shotgun (WGS) entry which is preliminary data.</text>
</comment>
<protein>
    <submittedName>
        <fullName evidence="1">Uncharacterized protein</fullName>
    </submittedName>
</protein>
<dbReference type="Proteomes" id="UP000799772">
    <property type="component" value="Unassembled WGS sequence"/>
</dbReference>
<dbReference type="AlphaFoldDB" id="A0A9P4IAD9"/>
<keyword evidence="2" id="KW-1185">Reference proteome</keyword>
<reference evidence="1" key="1">
    <citation type="journal article" date="2020" name="Stud. Mycol.">
        <title>101 Dothideomycetes genomes: a test case for predicting lifestyles and emergence of pathogens.</title>
        <authorList>
            <person name="Haridas S."/>
            <person name="Albert R."/>
            <person name="Binder M."/>
            <person name="Bloem J."/>
            <person name="Labutti K."/>
            <person name="Salamov A."/>
            <person name="Andreopoulos B."/>
            <person name="Baker S."/>
            <person name="Barry K."/>
            <person name="Bills G."/>
            <person name="Bluhm B."/>
            <person name="Cannon C."/>
            <person name="Castanera R."/>
            <person name="Culley D."/>
            <person name="Daum C."/>
            <person name="Ezra D."/>
            <person name="Gonzalez J."/>
            <person name="Henrissat B."/>
            <person name="Kuo A."/>
            <person name="Liang C."/>
            <person name="Lipzen A."/>
            <person name="Lutzoni F."/>
            <person name="Magnuson J."/>
            <person name="Mondo S."/>
            <person name="Nolan M."/>
            <person name="Ohm R."/>
            <person name="Pangilinan J."/>
            <person name="Park H.-J."/>
            <person name="Ramirez L."/>
            <person name="Alfaro M."/>
            <person name="Sun H."/>
            <person name="Tritt A."/>
            <person name="Yoshinaga Y."/>
            <person name="Zwiers L.-H."/>
            <person name="Turgeon B."/>
            <person name="Goodwin S."/>
            <person name="Spatafora J."/>
            <person name="Crous P."/>
            <person name="Grigoriev I."/>
        </authorList>
    </citation>
    <scope>NUCLEOTIDE SEQUENCE</scope>
    <source>
        <strain evidence="1">CBS 133067</strain>
    </source>
</reference>
<name>A0A9P4IAD9_9PEZI</name>
<proteinExistence type="predicted"/>
<evidence type="ECO:0000313" key="1">
    <source>
        <dbReference type="EMBL" id="KAF2095640.1"/>
    </source>
</evidence>
<dbReference type="EMBL" id="ML978131">
    <property type="protein sequence ID" value="KAF2095640.1"/>
    <property type="molecule type" value="Genomic_DNA"/>
</dbReference>